<reference evidence="19" key="1">
    <citation type="submission" date="2022-11" db="UniProtKB">
        <authorList>
            <consortium name="WormBaseParasite"/>
        </authorList>
    </citation>
    <scope>IDENTIFICATION</scope>
</reference>
<dbReference type="InterPro" id="IPR049161">
    <property type="entry name" value="GH59_cat"/>
</dbReference>
<dbReference type="WBParaSite" id="PSAMB.scaffold1132size35536.g11215.t1">
    <property type="protein sequence ID" value="PSAMB.scaffold1132size35536.g11215.t1"/>
    <property type="gene ID" value="PSAMB.scaffold1132size35536.g11215"/>
</dbReference>
<keyword evidence="9" id="KW-0325">Glycoprotein</keyword>
<evidence type="ECO:0000259" key="15">
    <source>
        <dbReference type="Pfam" id="PF02057"/>
    </source>
</evidence>
<comment type="similarity">
    <text evidence="1">Belongs to the glycosyl hydrolase 59 family.</text>
</comment>
<evidence type="ECO:0000256" key="6">
    <source>
        <dbReference type="ARBA" id="ARBA00022963"/>
    </source>
</evidence>
<evidence type="ECO:0000256" key="12">
    <source>
        <dbReference type="PIRSR" id="PIRSR601286-50"/>
    </source>
</evidence>
<dbReference type="AlphaFoldDB" id="A0A914UNB4"/>
<dbReference type="GO" id="GO:0006683">
    <property type="term" value="P:galactosylceramide catabolic process"/>
    <property type="evidence" value="ECO:0007669"/>
    <property type="project" value="InterPro"/>
</dbReference>
<sequence>MNTCTLLSLYLIVSVNGQYQISDITGVGRQFDGIGGLSGGGATSKLLVSYPEPQRSHILDLLFKPQYGAALQILKVEIGGDAQTTDGSESSHMHTENEENYNRGYEWWLMKEAKMRNPNIALWGLPWAFPGWVGDYGPSPYKNTTKAANYIVNWVKGARDVHNLTIDFIGIWNERTWDNSYILELRSVLNQNQLQSVKIVAPDSIEFYPLDYTGFTQNASVFNALHAIGVHYPGTQLPENTRMSSLPLWSSEDYSTFNDDVGAGCWARILNQNYVNGNMTSTIAWNLITSYYSGLPYPRNGLMDAMQPWTGSYVVQDPIWVTAHTTHFANVGWHYLKHGSGSGLLRGGGSYVSLTDGQNLTIIIETMSHDHSICVRPKLPAYIVIAQNITFTVLGSFYGIPKLYVYKTQFRYDNQSSQVFEKQDDYTIIDHTINLQVEPDCVYTLSTVYSPDRVQENSIPAPQPFPLPYSENFDIYEMDSEPKYLAQQNGAWEIVNTSTESFARQKTISRPIEWCPAPLPGASAVIGDSSWQALPINVSIKVRSPAINGARKLFVALKMSGLGCQAHFTSGIFLWLMPNTTTYSISYDLYSLTTAKSGQLSAPISFDTWHSISLSTMGNTMSAQINGDYISAPFTGSTTGGFVGIGSFDYGYSDWDDLMIHDVPEIVSSIPTTKPTTLPTTTQSTTLPPTQSTTSPPTQPTTSPTSTVTQSTGSPGASCPTAGRPKLSTTFAILALILIAKLW</sequence>
<dbReference type="Gene3D" id="3.20.20.70">
    <property type="entry name" value="Aldolase class I"/>
    <property type="match status" value="1"/>
</dbReference>
<dbReference type="SUPFAM" id="SSF51445">
    <property type="entry name" value="(Trans)glycosidases"/>
    <property type="match status" value="1"/>
</dbReference>
<dbReference type="GO" id="GO:0016020">
    <property type="term" value="C:membrane"/>
    <property type="evidence" value="ECO:0007669"/>
    <property type="project" value="GOC"/>
</dbReference>
<feature type="active site" description="Proton donor/acceptor" evidence="12">
    <location>
        <position position="174"/>
    </location>
</feature>
<dbReference type="PANTHER" id="PTHR15172:SF1">
    <property type="entry name" value="GALACTOCEREBROSIDASE"/>
    <property type="match status" value="1"/>
</dbReference>
<proteinExistence type="inferred from homology"/>
<evidence type="ECO:0000256" key="3">
    <source>
        <dbReference type="ARBA" id="ARBA00022729"/>
    </source>
</evidence>
<dbReference type="Pfam" id="PF21708">
    <property type="entry name" value="Glyco_hydro_59_C"/>
    <property type="match status" value="1"/>
</dbReference>
<name>A0A914UNB4_9BILA</name>
<evidence type="ECO:0000256" key="4">
    <source>
        <dbReference type="ARBA" id="ARBA00022801"/>
    </source>
</evidence>
<evidence type="ECO:0000259" key="16">
    <source>
        <dbReference type="Pfam" id="PF17387"/>
    </source>
</evidence>
<keyword evidence="4" id="KW-0378">Hydrolase</keyword>
<keyword evidence="3 14" id="KW-0732">Signal</keyword>
<evidence type="ECO:0000259" key="17">
    <source>
        <dbReference type="Pfam" id="PF21708"/>
    </source>
</evidence>
<evidence type="ECO:0000256" key="11">
    <source>
        <dbReference type="ARBA" id="ARBA00033098"/>
    </source>
</evidence>
<feature type="domain" description="Glycosyl hydrolase family 59 catalytic" evidence="15">
    <location>
        <begin position="31"/>
        <end position="326"/>
    </location>
</feature>
<dbReference type="Pfam" id="PF17387">
    <property type="entry name" value="Glyco_hydro_59M"/>
    <property type="match status" value="1"/>
</dbReference>
<evidence type="ECO:0000313" key="18">
    <source>
        <dbReference type="Proteomes" id="UP000887566"/>
    </source>
</evidence>
<feature type="domain" description="Glycosyl hydrolase family 59 central" evidence="16">
    <location>
        <begin position="336"/>
        <end position="449"/>
    </location>
</feature>
<keyword evidence="10" id="KW-0326">Glycosidase</keyword>
<dbReference type="InterPro" id="IPR013785">
    <property type="entry name" value="Aldolase_TIM"/>
</dbReference>
<keyword evidence="5" id="KW-0746">Sphingolipid metabolism</keyword>
<feature type="active site" description="Nucleophile" evidence="12">
    <location>
        <position position="252"/>
    </location>
</feature>
<evidence type="ECO:0000256" key="1">
    <source>
        <dbReference type="ARBA" id="ARBA00005637"/>
    </source>
</evidence>
<keyword evidence="6" id="KW-0442">Lipid degradation</keyword>
<keyword evidence="7" id="KW-0443">Lipid metabolism</keyword>
<dbReference type="InterPro" id="IPR001286">
    <property type="entry name" value="Glyco_hydro_59"/>
</dbReference>
<feature type="signal peptide" evidence="14">
    <location>
        <begin position="1"/>
        <end position="17"/>
    </location>
</feature>
<evidence type="ECO:0000256" key="14">
    <source>
        <dbReference type="SAM" id="SignalP"/>
    </source>
</evidence>
<feature type="domain" description="Glycosyl hydrolase family 59 C-terminal lectin" evidence="17">
    <location>
        <begin position="487"/>
        <end position="661"/>
    </location>
</feature>
<dbReference type="InterPro" id="IPR035394">
    <property type="entry name" value="Glyco_hydro_59_dom"/>
</dbReference>
<dbReference type="FunFam" id="3.20.20.80:FF:000026">
    <property type="entry name" value="galactocerebrosidase precursor"/>
    <property type="match status" value="1"/>
</dbReference>
<dbReference type="Gene3D" id="2.60.120.560">
    <property type="entry name" value="Exo-inulinase, domain 1"/>
    <property type="match status" value="1"/>
</dbReference>
<dbReference type="PRINTS" id="PR00850">
    <property type="entry name" value="GLHYDRLASE59"/>
</dbReference>
<evidence type="ECO:0000256" key="10">
    <source>
        <dbReference type="ARBA" id="ARBA00023295"/>
    </source>
</evidence>
<dbReference type="InterPro" id="IPR049162">
    <property type="entry name" value="GH59_C"/>
</dbReference>
<feature type="compositionally biased region" description="Low complexity" evidence="13">
    <location>
        <begin position="670"/>
        <end position="715"/>
    </location>
</feature>
<protein>
    <recommendedName>
        <fullName evidence="2">galactosylceramidase</fullName>
        <ecNumber evidence="2">3.2.1.46</ecNumber>
    </recommendedName>
    <alternativeName>
        <fullName evidence="11">Galactosylceramidase</fullName>
    </alternativeName>
</protein>
<evidence type="ECO:0000256" key="13">
    <source>
        <dbReference type="SAM" id="MobiDB-lite"/>
    </source>
</evidence>
<accession>A0A914UNB4</accession>
<feature type="chain" id="PRO_5037747954" description="galactosylceramidase" evidence="14">
    <location>
        <begin position="18"/>
        <end position="743"/>
    </location>
</feature>
<dbReference type="InterPro" id="IPR017853">
    <property type="entry name" value="GH"/>
</dbReference>
<dbReference type="Proteomes" id="UP000887566">
    <property type="component" value="Unplaced"/>
</dbReference>
<evidence type="ECO:0000256" key="2">
    <source>
        <dbReference type="ARBA" id="ARBA00012657"/>
    </source>
</evidence>
<evidence type="ECO:0000256" key="7">
    <source>
        <dbReference type="ARBA" id="ARBA00023098"/>
    </source>
</evidence>
<evidence type="ECO:0000256" key="8">
    <source>
        <dbReference type="ARBA" id="ARBA00023157"/>
    </source>
</evidence>
<evidence type="ECO:0000256" key="5">
    <source>
        <dbReference type="ARBA" id="ARBA00022919"/>
    </source>
</evidence>
<dbReference type="Pfam" id="PF02057">
    <property type="entry name" value="Glyco_hydro_59"/>
    <property type="match status" value="1"/>
</dbReference>
<feature type="region of interest" description="Disordered" evidence="13">
    <location>
        <begin position="670"/>
        <end position="722"/>
    </location>
</feature>
<organism evidence="18 19">
    <name type="scientific">Plectus sambesii</name>
    <dbReference type="NCBI Taxonomy" id="2011161"/>
    <lineage>
        <taxon>Eukaryota</taxon>
        <taxon>Metazoa</taxon>
        <taxon>Ecdysozoa</taxon>
        <taxon>Nematoda</taxon>
        <taxon>Chromadorea</taxon>
        <taxon>Plectida</taxon>
        <taxon>Plectina</taxon>
        <taxon>Plectoidea</taxon>
        <taxon>Plectidae</taxon>
        <taxon>Plectus</taxon>
    </lineage>
</organism>
<dbReference type="Gene3D" id="3.20.20.80">
    <property type="entry name" value="Glycosidases"/>
    <property type="match status" value="1"/>
</dbReference>
<dbReference type="PANTHER" id="PTHR15172">
    <property type="entry name" value="GALACTOCEREBROSIDASE"/>
    <property type="match status" value="1"/>
</dbReference>
<keyword evidence="8" id="KW-1015">Disulfide bond</keyword>
<dbReference type="GO" id="GO:0005764">
    <property type="term" value="C:lysosome"/>
    <property type="evidence" value="ECO:0007669"/>
    <property type="project" value="TreeGrafter"/>
</dbReference>
<dbReference type="EC" id="3.2.1.46" evidence="2"/>
<dbReference type="GO" id="GO:0004336">
    <property type="term" value="F:galactosylceramidase activity"/>
    <property type="evidence" value="ECO:0007669"/>
    <property type="project" value="UniProtKB-EC"/>
</dbReference>
<evidence type="ECO:0000256" key="9">
    <source>
        <dbReference type="ARBA" id="ARBA00023180"/>
    </source>
</evidence>
<evidence type="ECO:0000313" key="19">
    <source>
        <dbReference type="WBParaSite" id="PSAMB.scaffold1132size35536.g11215.t1"/>
    </source>
</evidence>
<keyword evidence="18" id="KW-1185">Reference proteome</keyword>